<dbReference type="Pfam" id="PF00149">
    <property type="entry name" value="Metallophos"/>
    <property type="match status" value="1"/>
</dbReference>
<dbReference type="PANTHER" id="PTHR42850:SF4">
    <property type="entry name" value="ZINC-DEPENDENT ENDOPOLYPHOSPHATASE"/>
    <property type="match status" value="1"/>
</dbReference>
<evidence type="ECO:0000259" key="1">
    <source>
        <dbReference type="Pfam" id="PF00149"/>
    </source>
</evidence>
<dbReference type="GO" id="GO:0005737">
    <property type="term" value="C:cytoplasm"/>
    <property type="evidence" value="ECO:0007669"/>
    <property type="project" value="TreeGrafter"/>
</dbReference>
<organism evidence="2 3">
    <name type="scientific">Gymnopus androsaceus JB14</name>
    <dbReference type="NCBI Taxonomy" id="1447944"/>
    <lineage>
        <taxon>Eukaryota</taxon>
        <taxon>Fungi</taxon>
        <taxon>Dikarya</taxon>
        <taxon>Basidiomycota</taxon>
        <taxon>Agaricomycotina</taxon>
        <taxon>Agaricomycetes</taxon>
        <taxon>Agaricomycetidae</taxon>
        <taxon>Agaricales</taxon>
        <taxon>Marasmiineae</taxon>
        <taxon>Omphalotaceae</taxon>
        <taxon>Gymnopus</taxon>
    </lineage>
</organism>
<feature type="domain" description="Calcineurin-like phosphoesterase" evidence="1">
    <location>
        <begin position="30"/>
        <end position="157"/>
    </location>
</feature>
<dbReference type="EMBL" id="ML769459">
    <property type="protein sequence ID" value="KAE9400187.1"/>
    <property type="molecule type" value="Genomic_DNA"/>
</dbReference>
<dbReference type="GO" id="GO:0000298">
    <property type="term" value="F:endopolyphosphatase activity"/>
    <property type="evidence" value="ECO:0007669"/>
    <property type="project" value="TreeGrafter"/>
</dbReference>
<reference evidence="2" key="1">
    <citation type="journal article" date="2019" name="Environ. Microbiol.">
        <title>Fungal ecological strategies reflected in gene transcription - a case study of two litter decomposers.</title>
        <authorList>
            <person name="Barbi F."/>
            <person name="Kohler A."/>
            <person name="Barry K."/>
            <person name="Baskaran P."/>
            <person name="Daum C."/>
            <person name="Fauchery L."/>
            <person name="Ihrmark K."/>
            <person name="Kuo A."/>
            <person name="LaButti K."/>
            <person name="Lipzen A."/>
            <person name="Morin E."/>
            <person name="Grigoriev I.V."/>
            <person name="Henrissat B."/>
            <person name="Lindahl B."/>
            <person name="Martin F."/>
        </authorList>
    </citation>
    <scope>NUCLEOTIDE SEQUENCE</scope>
    <source>
        <strain evidence="2">JB14</strain>
    </source>
</reference>
<dbReference type="SUPFAM" id="SSF56300">
    <property type="entry name" value="Metallo-dependent phosphatases"/>
    <property type="match status" value="1"/>
</dbReference>
<gene>
    <name evidence="2" type="ORF">BT96DRAFT_1018999</name>
</gene>
<evidence type="ECO:0000313" key="2">
    <source>
        <dbReference type="EMBL" id="KAE9400187.1"/>
    </source>
</evidence>
<dbReference type="Proteomes" id="UP000799118">
    <property type="component" value="Unassembled WGS sequence"/>
</dbReference>
<dbReference type="OrthoDB" id="10267127at2759"/>
<dbReference type="GO" id="GO:0016791">
    <property type="term" value="F:phosphatase activity"/>
    <property type="evidence" value="ECO:0007669"/>
    <property type="project" value="TreeGrafter"/>
</dbReference>
<accession>A0A6A4HTA0</accession>
<name>A0A6A4HTA0_9AGAR</name>
<proteinExistence type="predicted"/>
<dbReference type="GO" id="GO:0006798">
    <property type="term" value="P:polyphosphate catabolic process"/>
    <property type="evidence" value="ECO:0007669"/>
    <property type="project" value="TreeGrafter"/>
</dbReference>
<dbReference type="PANTHER" id="PTHR42850">
    <property type="entry name" value="METALLOPHOSPHOESTERASE"/>
    <property type="match status" value="1"/>
</dbReference>
<sequence length="379" mass="42633">MSPDFPDLSRYVSLQSLSAEQFPLDDVNKRVIIVGDIHGMAEELNALLAKVLYDPSSDVLISVGDIVAKGSHAGSMDVLEFMASNNITAVRGNHDQKVIEWRTWMEWIHYLGGRGWLKDAQRRWEKAQEQGADDVDDWVEDQAKHDKKHGKWWKKIPEGWTLFGDHFKVAEKMTHEQYTYMLQRPLQIHVPHAHTFIAHGGILSSDPNYKAGHKRQPTNGDVTSVLRHLQELAILNDVPQNLIPWNTLNMRGVLDDHTVTRGKDGTPWTDLYKKDMKRCNGFDSDKRGTLQCHPATVIYGHAASRGLDIKRWTIGLDSGCVYNRRMTALVLGGKAAASLDLPAHNYYDGEAIDVDGNILSSRVKFGDSGHGKIYSVSCK</sequence>
<dbReference type="InterPro" id="IPR050126">
    <property type="entry name" value="Ap4A_hydrolase"/>
</dbReference>
<keyword evidence="3" id="KW-1185">Reference proteome</keyword>
<dbReference type="InterPro" id="IPR004843">
    <property type="entry name" value="Calcineurin-like_PHP"/>
</dbReference>
<evidence type="ECO:0000313" key="3">
    <source>
        <dbReference type="Proteomes" id="UP000799118"/>
    </source>
</evidence>
<dbReference type="AlphaFoldDB" id="A0A6A4HTA0"/>
<dbReference type="Gene3D" id="3.60.21.10">
    <property type="match status" value="1"/>
</dbReference>
<protein>
    <submittedName>
        <fullName evidence="2">Metallo-dependent phosphatase</fullName>
    </submittedName>
</protein>
<dbReference type="InterPro" id="IPR029052">
    <property type="entry name" value="Metallo-depent_PP-like"/>
</dbReference>